<comment type="caution">
    <text evidence="10">The sequence shown here is derived from an EMBL/GenBank/DDBJ whole genome shotgun (WGS) entry which is preliminary data.</text>
</comment>
<keyword evidence="5 9" id="KW-0498">Mitosis</keyword>
<organism evidence="10 11">
    <name type="scientific">Plakobranchus ocellatus</name>
    <dbReference type="NCBI Taxonomy" id="259542"/>
    <lineage>
        <taxon>Eukaryota</taxon>
        <taxon>Metazoa</taxon>
        <taxon>Spiralia</taxon>
        <taxon>Lophotrochozoa</taxon>
        <taxon>Mollusca</taxon>
        <taxon>Gastropoda</taxon>
        <taxon>Heterobranchia</taxon>
        <taxon>Euthyneura</taxon>
        <taxon>Panpulmonata</taxon>
        <taxon>Sacoglossa</taxon>
        <taxon>Placobranchoidea</taxon>
        <taxon>Plakobranchidae</taxon>
        <taxon>Plakobranchus</taxon>
    </lineage>
</organism>
<comment type="subcellular location">
    <subcellularLocation>
        <location evidence="1 9">Chromosome</location>
        <location evidence="1 9">Centromere</location>
        <location evidence="1 9">Kinetochore</location>
    </subcellularLocation>
</comment>
<gene>
    <name evidence="10" type="ORF">PoB_002158600</name>
</gene>
<proteinExistence type="inferred from homology"/>
<dbReference type="Proteomes" id="UP000735302">
    <property type="component" value="Unassembled WGS sequence"/>
</dbReference>
<reference evidence="10 11" key="1">
    <citation type="journal article" date="2021" name="Elife">
        <title>Chloroplast acquisition without the gene transfer in kleptoplastic sea slugs, Plakobranchus ocellatus.</title>
        <authorList>
            <person name="Maeda T."/>
            <person name="Takahashi S."/>
            <person name="Yoshida T."/>
            <person name="Shimamura S."/>
            <person name="Takaki Y."/>
            <person name="Nagai Y."/>
            <person name="Toyoda A."/>
            <person name="Suzuki Y."/>
            <person name="Arimoto A."/>
            <person name="Ishii H."/>
            <person name="Satoh N."/>
            <person name="Nishiyama T."/>
            <person name="Hasebe M."/>
            <person name="Maruyama T."/>
            <person name="Minagawa J."/>
            <person name="Obokata J."/>
            <person name="Shigenobu S."/>
        </authorList>
    </citation>
    <scope>NUCLEOTIDE SEQUENCE [LARGE SCALE GENOMIC DNA]</scope>
</reference>
<keyword evidence="3 9" id="KW-0158">Chromosome</keyword>
<evidence type="ECO:0000256" key="6">
    <source>
        <dbReference type="ARBA" id="ARBA00022838"/>
    </source>
</evidence>
<dbReference type="GO" id="GO:0051301">
    <property type="term" value="P:cell division"/>
    <property type="evidence" value="ECO:0007669"/>
    <property type="project" value="UniProtKB-UniRule"/>
</dbReference>
<evidence type="ECO:0000256" key="7">
    <source>
        <dbReference type="ARBA" id="ARBA00023306"/>
    </source>
</evidence>
<evidence type="ECO:0000256" key="4">
    <source>
        <dbReference type="ARBA" id="ARBA00022618"/>
    </source>
</evidence>
<comment type="subunit">
    <text evidence="9">Component of the RZZ complex.</text>
</comment>
<dbReference type="Gene3D" id="1.20.58.730">
    <property type="match status" value="1"/>
</dbReference>
<evidence type="ECO:0000256" key="9">
    <source>
        <dbReference type="RuleBase" id="RU369076"/>
    </source>
</evidence>
<evidence type="ECO:0000256" key="3">
    <source>
        <dbReference type="ARBA" id="ARBA00022454"/>
    </source>
</evidence>
<keyword evidence="7 9" id="KW-0131">Cell cycle</keyword>
<dbReference type="PANTHER" id="PTHR15995:SF1">
    <property type="entry name" value="PROTEIN ZWILCH HOMOLOG"/>
    <property type="match status" value="1"/>
</dbReference>
<dbReference type="GO" id="GO:0007094">
    <property type="term" value="P:mitotic spindle assembly checkpoint signaling"/>
    <property type="evidence" value="ECO:0007669"/>
    <property type="project" value="UniProtKB-UniRule"/>
</dbReference>
<comment type="similarity">
    <text evidence="2 9">Belongs to the ZWILCH family.</text>
</comment>
<dbReference type="Pfam" id="PF09817">
    <property type="entry name" value="Zwilch"/>
    <property type="match status" value="1"/>
</dbReference>
<evidence type="ECO:0000256" key="5">
    <source>
        <dbReference type="ARBA" id="ARBA00022776"/>
    </source>
</evidence>
<dbReference type="InterPro" id="IPR018630">
    <property type="entry name" value="Zwilch"/>
</dbReference>
<evidence type="ECO:0000256" key="8">
    <source>
        <dbReference type="ARBA" id="ARBA00023328"/>
    </source>
</evidence>
<keyword evidence="11" id="KW-1185">Reference proteome</keyword>
<keyword evidence="4 9" id="KW-0132">Cell division</keyword>
<sequence length="496" mass="55517">MYEKSVIGSPLKLNKIADLTSLSPTETFPQKEYACTGLDISLQIPLQHARKILQKFIKREQGSGLDESMLALLCSAADTKKTLMIGAHKEVANDHKMLTTFLLTLKEISLPSLEESQQVKSKHYQMTAEYELLDPSLGLGSISLDAKWSDVRGRLKITKPLSTEFFLKWNTTTGNEHSPVYALNKEMQRVSLLMDALSSEALPEENFFNASSQSNALEMLQDLLAGKKMVPTDQFPCVSVNRLKLSPAANRDFTDELWDVLTCCSDAQEMMTCMRETFDEMREKQARVFVSGDNHSMLANLIRMAVSGLAVFPPLNVELTLRLATEIGVEKLRKFFYHVLVVANKLCSPDQWDKLLNQGLPTMKQKSELANLSAQFAALRKFHRCLESVSIIDAFTDNQDLPKIATFILNSMKRGEYDSSECGQDSVTYTMPVSPAQALPELEKHQWASLRRESNASGVVTIETFLHHMPDGFMGKIPCESGSALCFTAQHNTLQL</sequence>
<dbReference type="AlphaFoldDB" id="A0AAV3ZKM7"/>
<evidence type="ECO:0000256" key="2">
    <source>
        <dbReference type="ARBA" id="ARBA00009062"/>
    </source>
</evidence>
<name>A0AAV3ZKM7_9GAST</name>
<dbReference type="GO" id="GO:0034501">
    <property type="term" value="P:protein localization to kinetochore"/>
    <property type="evidence" value="ECO:0007669"/>
    <property type="project" value="UniProtKB-UniRule"/>
</dbReference>
<dbReference type="EMBL" id="BLXT01002484">
    <property type="protein sequence ID" value="GFN95080.1"/>
    <property type="molecule type" value="Genomic_DNA"/>
</dbReference>
<evidence type="ECO:0000313" key="11">
    <source>
        <dbReference type="Proteomes" id="UP000735302"/>
    </source>
</evidence>
<protein>
    <recommendedName>
        <fullName evidence="9">Protein zwilch</fullName>
    </recommendedName>
</protein>
<dbReference type="Gene3D" id="1.10.287.1880">
    <property type="match status" value="1"/>
</dbReference>
<dbReference type="PANTHER" id="PTHR15995">
    <property type="entry name" value="PROTEIN ZWILCH HOMOLOG"/>
    <property type="match status" value="1"/>
</dbReference>
<keyword evidence="8 9" id="KW-0137">Centromere</keyword>
<accession>A0AAV3ZKM7</accession>
<comment type="function">
    <text evidence="9">Essential component of the mitotic checkpoint, which prevents cells from prematurely exiting mitosis. Required for the assembly of the dynein-dynactin and MAD1-MAD2 complexes onto kinetochores. Its function related to the spindle assembly machinery is proposed to depend on its association in the mitotic RZZ complex.</text>
</comment>
<keyword evidence="6 9" id="KW-0995">Kinetochore</keyword>
<evidence type="ECO:0000256" key="1">
    <source>
        <dbReference type="ARBA" id="ARBA00004629"/>
    </source>
</evidence>
<dbReference type="GO" id="GO:1990423">
    <property type="term" value="C:RZZ complex"/>
    <property type="evidence" value="ECO:0007669"/>
    <property type="project" value="UniProtKB-UniRule"/>
</dbReference>
<evidence type="ECO:0000313" key="10">
    <source>
        <dbReference type="EMBL" id="GFN95080.1"/>
    </source>
</evidence>